<dbReference type="Gene3D" id="3.90.1680.10">
    <property type="entry name" value="SOS response associated peptidase-like"/>
    <property type="match status" value="1"/>
</dbReference>
<keyword evidence="5" id="KW-0190">Covalent protein-DNA linkage</keyword>
<dbReference type="GO" id="GO:0008233">
    <property type="term" value="F:peptidase activity"/>
    <property type="evidence" value="ECO:0007669"/>
    <property type="project" value="UniProtKB-KW"/>
</dbReference>
<dbReference type="PANTHER" id="PTHR13604:SF0">
    <property type="entry name" value="ABASIC SITE PROCESSING PROTEIN HMCES"/>
    <property type="match status" value="1"/>
</dbReference>
<dbReference type="AlphaFoldDB" id="A0A1T4T745"/>
<gene>
    <name evidence="10" type="ORF">SAMN05428963_12037</name>
</gene>
<dbReference type="EC" id="3.4.-.-" evidence="8"/>
<organism evidence="10 11">
    <name type="scientific">Consotaella salsifontis</name>
    <dbReference type="NCBI Taxonomy" id="1365950"/>
    <lineage>
        <taxon>Bacteria</taxon>
        <taxon>Pseudomonadati</taxon>
        <taxon>Pseudomonadota</taxon>
        <taxon>Alphaproteobacteria</taxon>
        <taxon>Hyphomicrobiales</taxon>
        <taxon>Aurantimonadaceae</taxon>
        <taxon>Consotaella</taxon>
    </lineage>
</organism>
<dbReference type="STRING" id="1365950.SAMN05428963_12037"/>
<dbReference type="PANTHER" id="PTHR13604">
    <property type="entry name" value="DC12-RELATED"/>
    <property type="match status" value="1"/>
</dbReference>
<evidence type="ECO:0000256" key="3">
    <source>
        <dbReference type="ARBA" id="ARBA00022763"/>
    </source>
</evidence>
<dbReference type="Proteomes" id="UP000190135">
    <property type="component" value="Unassembled WGS sequence"/>
</dbReference>
<dbReference type="InterPro" id="IPR036590">
    <property type="entry name" value="SRAP-like"/>
</dbReference>
<keyword evidence="4 8" id="KW-0378">Hydrolase</keyword>
<name>A0A1T4T745_9HYPH</name>
<evidence type="ECO:0000256" key="9">
    <source>
        <dbReference type="SAM" id="MobiDB-lite"/>
    </source>
</evidence>
<proteinExistence type="inferred from homology"/>
<keyword evidence="3" id="KW-0227">DNA damage</keyword>
<feature type="region of interest" description="Disordered" evidence="9">
    <location>
        <begin position="244"/>
        <end position="281"/>
    </location>
</feature>
<keyword evidence="2 8" id="KW-0645">Protease</keyword>
<evidence type="ECO:0000256" key="2">
    <source>
        <dbReference type="ARBA" id="ARBA00022670"/>
    </source>
</evidence>
<dbReference type="InterPro" id="IPR003738">
    <property type="entry name" value="SRAP"/>
</dbReference>
<dbReference type="GO" id="GO:0003697">
    <property type="term" value="F:single-stranded DNA binding"/>
    <property type="evidence" value="ECO:0007669"/>
    <property type="project" value="InterPro"/>
</dbReference>
<evidence type="ECO:0000313" key="10">
    <source>
        <dbReference type="EMBL" id="SKA36159.1"/>
    </source>
</evidence>
<dbReference type="Pfam" id="PF02586">
    <property type="entry name" value="SRAP"/>
    <property type="match status" value="1"/>
</dbReference>
<keyword evidence="11" id="KW-1185">Reference proteome</keyword>
<accession>A0A1T4T745</accession>
<evidence type="ECO:0000256" key="6">
    <source>
        <dbReference type="ARBA" id="ARBA00023125"/>
    </source>
</evidence>
<sequence length="281" mass="30699">MRGVCGKRRCILDRTRRVGLIKLMCGRYALAISPELVAALTGVASAAGFPPRYNIAPSQPILIVIGGREERPDADNAERQLRLVRWGLVPSWVKDPKAFPLLFNARSESAAEKNTFRAALRYRRCLVPASGFYEWQRAGKRKQPFLIRPRQGEFMAFAGLMETWQGADGSEVDTAAILTTSANATLAPIHERMPVIVPPSQFGRWLDCRSFDAADVAGLMAPAPDDLLEAVAVVDAVNSAARMGPEVQTPVDRAMTEATSPNQDEPEPEKRKGGPAQGSLF</sequence>
<evidence type="ECO:0000256" key="7">
    <source>
        <dbReference type="ARBA" id="ARBA00023239"/>
    </source>
</evidence>
<reference evidence="10 11" key="1">
    <citation type="submission" date="2017-02" db="EMBL/GenBank/DDBJ databases">
        <authorList>
            <person name="Peterson S.W."/>
        </authorList>
    </citation>
    <scope>NUCLEOTIDE SEQUENCE [LARGE SCALE GENOMIC DNA]</scope>
    <source>
        <strain evidence="10 11">USBA 369</strain>
    </source>
</reference>
<keyword evidence="7" id="KW-0456">Lyase</keyword>
<evidence type="ECO:0000256" key="4">
    <source>
        <dbReference type="ARBA" id="ARBA00022801"/>
    </source>
</evidence>
<evidence type="ECO:0000256" key="8">
    <source>
        <dbReference type="RuleBase" id="RU364100"/>
    </source>
</evidence>
<evidence type="ECO:0000313" key="11">
    <source>
        <dbReference type="Proteomes" id="UP000190135"/>
    </source>
</evidence>
<dbReference type="EMBL" id="FUXL01000020">
    <property type="protein sequence ID" value="SKA36159.1"/>
    <property type="molecule type" value="Genomic_DNA"/>
</dbReference>
<dbReference type="SUPFAM" id="SSF143081">
    <property type="entry name" value="BB1717-like"/>
    <property type="match status" value="1"/>
</dbReference>
<dbReference type="GO" id="GO:0006508">
    <property type="term" value="P:proteolysis"/>
    <property type="evidence" value="ECO:0007669"/>
    <property type="project" value="UniProtKB-KW"/>
</dbReference>
<dbReference type="GO" id="GO:0016829">
    <property type="term" value="F:lyase activity"/>
    <property type="evidence" value="ECO:0007669"/>
    <property type="project" value="UniProtKB-KW"/>
</dbReference>
<evidence type="ECO:0000256" key="1">
    <source>
        <dbReference type="ARBA" id="ARBA00008136"/>
    </source>
</evidence>
<keyword evidence="6" id="KW-0238">DNA-binding</keyword>
<protein>
    <recommendedName>
        <fullName evidence="8">Abasic site processing protein</fullName>
        <ecNumber evidence="8">3.4.-.-</ecNumber>
    </recommendedName>
</protein>
<dbReference type="GO" id="GO:0106300">
    <property type="term" value="P:protein-DNA covalent cross-linking repair"/>
    <property type="evidence" value="ECO:0007669"/>
    <property type="project" value="InterPro"/>
</dbReference>
<evidence type="ECO:0000256" key="5">
    <source>
        <dbReference type="ARBA" id="ARBA00023124"/>
    </source>
</evidence>
<comment type="similarity">
    <text evidence="1 8">Belongs to the SOS response-associated peptidase family.</text>
</comment>